<organism evidence="1 2">
    <name type="scientific">Persea americana</name>
    <name type="common">Avocado</name>
    <dbReference type="NCBI Taxonomy" id="3435"/>
    <lineage>
        <taxon>Eukaryota</taxon>
        <taxon>Viridiplantae</taxon>
        <taxon>Streptophyta</taxon>
        <taxon>Embryophyta</taxon>
        <taxon>Tracheophyta</taxon>
        <taxon>Spermatophyta</taxon>
        <taxon>Magnoliopsida</taxon>
        <taxon>Magnoliidae</taxon>
        <taxon>Laurales</taxon>
        <taxon>Lauraceae</taxon>
        <taxon>Persea</taxon>
    </lineage>
</organism>
<proteinExistence type="predicted"/>
<gene>
    <name evidence="1" type="ORF">MRB53_032194</name>
</gene>
<dbReference type="EMBL" id="CM056819">
    <property type="protein sequence ID" value="KAJ8623664.1"/>
    <property type="molecule type" value="Genomic_DNA"/>
</dbReference>
<keyword evidence="2" id="KW-1185">Reference proteome</keyword>
<evidence type="ECO:0000313" key="2">
    <source>
        <dbReference type="Proteomes" id="UP001234297"/>
    </source>
</evidence>
<comment type="caution">
    <text evidence="1">The sequence shown here is derived from an EMBL/GenBank/DDBJ whole genome shotgun (WGS) entry which is preliminary data.</text>
</comment>
<reference evidence="1 2" key="1">
    <citation type="journal article" date="2022" name="Hortic Res">
        <title>A haplotype resolved chromosomal level avocado genome allows analysis of novel avocado genes.</title>
        <authorList>
            <person name="Nath O."/>
            <person name="Fletcher S.J."/>
            <person name="Hayward A."/>
            <person name="Shaw L.M."/>
            <person name="Masouleh A.K."/>
            <person name="Furtado A."/>
            <person name="Henry R.J."/>
            <person name="Mitter N."/>
        </authorList>
    </citation>
    <scope>NUCLEOTIDE SEQUENCE [LARGE SCALE GENOMIC DNA]</scope>
    <source>
        <strain evidence="2">cv. Hass</strain>
    </source>
</reference>
<name>A0ACC2KR55_PERAE</name>
<protein>
    <submittedName>
        <fullName evidence="1">Uncharacterized protein</fullName>
    </submittedName>
</protein>
<accession>A0ACC2KR55</accession>
<dbReference type="Proteomes" id="UP001234297">
    <property type="component" value="Chromosome 11"/>
</dbReference>
<evidence type="ECO:0000313" key="1">
    <source>
        <dbReference type="EMBL" id="KAJ8623664.1"/>
    </source>
</evidence>
<sequence>MSSASKAWIVAASVGVDGIMFSDLCISKQRRTWVLTFPLVIWFGYYFFPISELRRSSSLVSLAPSLVLEVSKFAISKSQRTEIDMTNPNSKKDFSTAILERKKAPNRLVVDEGVDDDNSVVVLNPAKLEKLQLFRGDTILIKGKKRRDTICIVLADDACDEPKIRMNKVIRSNLRVRLGDVVSVHQCQDVKYGKRVHILPVDDTIEGVSGNLFDAYLKPYFLEAYRPVRKGDLFLVRGGMRSVEFKVIETDPPEFCVVAPDTEIFCEGEPVKREDEDRLDEVGYDDVGGVRKQMAQIRELVELPLRHPQLFKSIGVKPPKGILLYGPPGSGKTLIARAVANETGTFFFCINGPEIMSKLAGESESNLRKAFEEAEKNAPSIIFIDEIDSIAPKREKTNGEVERRIVSQLLTLMDGLKSRAHVIVIGATNRPNSIDPALRRFGRFDREIDIGVPDEVGRLEVLRIHTKNMKLSEDVDLERIAKDTHGYVGADLAALCTEAALQCIREKMDIIDLEDESIDVEILNSMAVSNEHFMTALGTSNPSALRETVVEVPNVTWEDVGGLENVKRELQETIQYPVEHPEKFEKFGMSPSKGVLFYGPPGCGKTLLAKAIANECQANFISVKGPELLTMWFGESEANVREIFDKARQSAPCVLFFDELDSIATQRGSSVGDAGGAADRVLNQLLTEMDGMSAKKTVFIIGATNRPDIIDPALLRPGRLDQLIYIPLPDESSRYQIFKACLRKSPLSKNIDLKTLAKYTQGFSGADITEICQRACKYAIRENIEKDIERERRKKENPEAMEEDDTEEIAEIRACHFEESMKYARRSVSDADIRKYQSFAQNLQQSRGFGSEFRFPAAGAAATGSDPFTTVSAGGDDDDLYN</sequence>